<organism evidence="2 3">
    <name type="scientific">Pelobates cultripes</name>
    <name type="common">Western spadefoot toad</name>
    <dbReference type="NCBI Taxonomy" id="61616"/>
    <lineage>
        <taxon>Eukaryota</taxon>
        <taxon>Metazoa</taxon>
        <taxon>Chordata</taxon>
        <taxon>Craniata</taxon>
        <taxon>Vertebrata</taxon>
        <taxon>Euteleostomi</taxon>
        <taxon>Amphibia</taxon>
        <taxon>Batrachia</taxon>
        <taxon>Anura</taxon>
        <taxon>Pelobatoidea</taxon>
        <taxon>Pelobatidae</taxon>
        <taxon>Pelobates</taxon>
    </lineage>
</organism>
<gene>
    <name evidence="2" type="ORF">PECUL_23A050844</name>
</gene>
<feature type="non-terminal residue" evidence="2">
    <location>
        <position position="64"/>
    </location>
</feature>
<evidence type="ECO:0000313" key="2">
    <source>
        <dbReference type="EMBL" id="CAH2311384.1"/>
    </source>
</evidence>
<dbReference type="AlphaFoldDB" id="A0AAD1WHG2"/>
<feature type="compositionally biased region" description="Polar residues" evidence="1">
    <location>
        <begin position="26"/>
        <end position="45"/>
    </location>
</feature>
<proteinExistence type="predicted"/>
<feature type="non-terminal residue" evidence="2">
    <location>
        <position position="1"/>
    </location>
</feature>
<dbReference type="EMBL" id="OW240919">
    <property type="protein sequence ID" value="CAH2311384.1"/>
    <property type="molecule type" value="Genomic_DNA"/>
</dbReference>
<evidence type="ECO:0000313" key="3">
    <source>
        <dbReference type="Proteomes" id="UP001295444"/>
    </source>
</evidence>
<sequence>DGSVRRGSGWQTEFWRWGIRKEQDPSRLSSCSGGNPSSLQTVQSSKGKDYGFIQPYPGQTELFH</sequence>
<reference evidence="2" key="1">
    <citation type="submission" date="2022-03" db="EMBL/GenBank/DDBJ databases">
        <authorList>
            <person name="Alioto T."/>
            <person name="Alioto T."/>
            <person name="Gomez Garrido J."/>
        </authorList>
    </citation>
    <scope>NUCLEOTIDE SEQUENCE</scope>
</reference>
<feature type="region of interest" description="Disordered" evidence="1">
    <location>
        <begin position="24"/>
        <end position="51"/>
    </location>
</feature>
<protein>
    <submittedName>
        <fullName evidence="2">Uncharacterized protein</fullName>
    </submittedName>
</protein>
<keyword evidence="3" id="KW-1185">Reference proteome</keyword>
<accession>A0AAD1WHG2</accession>
<name>A0AAD1WHG2_PELCU</name>
<dbReference type="Proteomes" id="UP001295444">
    <property type="component" value="Chromosome 08"/>
</dbReference>
<evidence type="ECO:0000256" key="1">
    <source>
        <dbReference type="SAM" id="MobiDB-lite"/>
    </source>
</evidence>